<dbReference type="EMBL" id="KV429085">
    <property type="protein sequence ID" value="KZT66676.1"/>
    <property type="molecule type" value="Genomic_DNA"/>
</dbReference>
<accession>A0A165N917</accession>
<evidence type="ECO:0000313" key="2">
    <source>
        <dbReference type="EMBL" id="KZT66676.1"/>
    </source>
</evidence>
<keyword evidence="3" id="KW-1185">Reference proteome</keyword>
<feature type="compositionally biased region" description="Polar residues" evidence="1">
    <location>
        <begin position="158"/>
        <end position="176"/>
    </location>
</feature>
<feature type="region of interest" description="Disordered" evidence="1">
    <location>
        <begin position="156"/>
        <end position="218"/>
    </location>
</feature>
<reference evidence="2 3" key="1">
    <citation type="journal article" date="2016" name="Mol. Biol. Evol.">
        <title>Comparative Genomics of Early-Diverging Mushroom-Forming Fungi Provides Insights into the Origins of Lignocellulose Decay Capabilities.</title>
        <authorList>
            <person name="Nagy L.G."/>
            <person name="Riley R."/>
            <person name="Tritt A."/>
            <person name="Adam C."/>
            <person name="Daum C."/>
            <person name="Floudas D."/>
            <person name="Sun H."/>
            <person name="Yadav J.S."/>
            <person name="Pangilinan J."/>
            <person name="Larsson K.H."/>
            <person name="Matsuura K."/>
            <person name="Barry K."/>
            <person name="Labutti K."/>
            <person name="Kuo R."/>
            <person name="Ohm R.A."/>
            <person name="Bhattacharya S.S."/>
            <person name="Shirouzu T."/>
            <person name="Yoshinaga Y."/>
            <person name="Martin F.M."/>
            <person name="Grigoriev I.V."/>
            <person name="Hibbett D.S."/>
        </authorList>
    </citation>
    <scope>NUCLEOTIDE SEQUENCE [LARGE SCALE GENOMIC DNA]</scope>
    <source>
        <strain evidence="2 3">L-15889</strain>
    </source>
</reference>
<protein>
    <submittedName>
        <fullName evidence="2">Uncharacterized protein</fullName>
    </submittedName>
</protein>
<evidence type="ECO:0000313" key="3">
    <source>
        <dbReference type="Proteomes" id="UP000076727"/>
    </source>
</evidence>
<proteinExistence type="predicted"/>
<name>A0A165N917_9APHY</name>
<dbReference type="AlphaFoldDB" id="A0A165N917"/>
<dbReference type="Proteomes" id="UP000076727">
    <property type="component" value="Unassembled WGS sequence"/>
</dbReference>
<evidence type="ECO:0000256" key="1">
    <source>
        <dbReference type="SAM" id="MobiDB-lite"/>
    </source>
</evidence>
<sequence length="241" mass="26611">MRSYTAALIVAAATASVAPILAVPIAFTSDLQARGEIDSLEARGYDSPFTPREELFARALDDELVARSKIGRKIGGFFKKIGKGIAHAVSFFTREDVDVLARELGIDEEVFARGIQEGLEAREFDDGELLARGFDSYALDRRDLDELFARMLMEEHTSQTGSNPDTATHPQHSAQHYRQHAALQNGEISHHGHQGLGQEAGEGHHRVQGHSQHLPSTVHSREDVLEMLLARAFGDDFDELD</sequence>
<feature type="compositionally biased region" description="Polar residues" evidence="1">
    <location>
        <begin position="209"/>
        <end position="218"/>
    </location>
</feature>
<gene>
    <name evidence="2" type="ORF">DAEQUDRAFT_441797</name>
</gene>
<organism evidence="2 3">
    <name type="scientific">Daedalea quercina L-15889</name>
    <dbReference type="NCBI Taxonomy" id="1314783"/>
    <lineage>
        <taxon>Eukaryota</taxon>
        <taxon>Fungi</taxon>
        <taxon>Dikarya</taxon>
        <taxon>Basidiomycota</taxon>
        <taxon>Agaricomycotina</taxon>
        <taxon>Agaricomycetes</taxon>
        <taxon>Polyporales</taxon>
        <taxon>Fomitopsis</taxon>
    </lineage>
</organism>
<dbReference type="OrthoDB" id="5150177at2759"/>